<comment type="caution">
    <text evidence="2">The sequence shown here is derived from an EMBL/GenBank/DDBJ whole genome shotgun (WGS) entry which is preliminary data.</text>
</comment>
<dbReference type="AlphaFoldDB" id="A0A0F9FKA7"/>
<dbReference type="InterPro" id="IPR023696">
    <property type="entry name" value="Ureohydrolase_dom_sf"/>
</dbReference>
<dbReference type="GO" id="GO:0040029">
    <property type="term" value="P:epigenetic regulation of gene expression"/>
    <property type="evidence" value="ECO:0007669"/>
    <property type="project" value="TreeGrafter"/>
</dbReference>
<protein>
    <recommendedName>
        <fullName evidence="1">Histone deacetylase domain-containing protein</fullName>
    </recommendedName>
</protein>
<gene>
    <name evidence="2" type="ORF">LCGC14_2020210</name>
</gene>
<feature type="domain" description="Histone deacetylase" evidence="1">
    <location>
        <begin position="21"/>
        <end position="300"/>
    </location>
</feature>
<accession>A0A0F9FKA7</accession>
<proteinExistence type="predicted"/>
<evidence type="ECO:0000313" key="2">
    <source>
        <dbReference type="EMBL" id="KKL78901.1"/>
    </source>
</evidence>
<dbReference type="SUPFAM" id="SSF52768">
    <property type="entry name" value="Arginase/deacetylase"/>
    <property type="match status" value="1"/>
</dbReference>
<organism evidence="2">
    <name type="scientific">marine sediment metagenome</name>
    <dbReference type="NCBI Taxonomy" id="412755"/>
    <lineage>
        <taxon>unclassified sequences</taxon>
        <taxon>metagenomes</taxon>
        <taxon>ecological metagenomes</taxon>
    </lineage>
</organism>
<reference evidence="2" key="1">
    <citation type="journal article" date="2015" name="Nature">
        <title>Complex archaea that bridge the gap between prokaryotes and eukaryotes.</title>
        <authorList>
            <person name="Spang A."/>
            <person name="Saw J.H."/>
            <person name="Jorgensen S.L."/>
            <person name="Zaremba-Niedzwiedzka K."/>
            <person name="Martijn J."/>
            <person name="Lind A.E."/>
            <person name="van Eijk R."/>
            <person name="Schleper C."/>
            <person name="Guy L."/>
            <person name="Ettema T.J."/>
        </authorList>
    </citation>
    <scope>NUCLEOTIDE SEQUENCE</scope>
</reference>
<dbReference type="InterPro" id="IPR037138">
    <property type="entry name" value="His_deacetylse_dom_sf"/>
</dbReference>
<dbReference type="GO" id="GO:0004407">
    <property type="term" value="F:histone deacetylase activity"/>
    <property type="evidence" value="ECO:0007669"/>
    <property type="project" value="TreeGrafter"/>
</dbReference>
<sequence length="304" mass="33316">MKKVALFYHDIFLKHKTPHGHPERSERLVSIMDTLKGSDIWDSLVHLSPRKATDEDILRVHTAEHLAQMKKLVGYADPDTYVSEDSLEAALYAAGSLLEAVDKCRSGQIDRAFCAVRPPGHHAEANRAMGFCLFNNVAVGARYAQKCGYKKIYIIDFDVHHGNGTQHMFYDDPDVFYFSTHQSPHYPGTGSKDETGSGAGTGTTANYPMQAGAGLKEYAIVYNDELPKSIAAFDPDMIIVSAGYDLHARDPLASIRVTDEGIDMIVSSICKSKDVPAVFSLEGGYDLDALAGSVLTTVKNLLKE</sequence>
<dbReference type="InterPro" id="IPR023801">
    <property type="entry name" value="His_deacetylse_dom"/>
</dbReference>
<dbReference type="EMBL" id="LAZR01023320">
    <property type="protein sequence ID" value="KKL78901.1"/>
    <property type="molecule type" value="Genomic_DNA"/>
</dbReference>
<evidence type="ECO:0000259" key="1">
    <source>
        <dbReference type="Pfam" id="PF00850"/>
    </source>
</evidence>
<dbReference type="Pfam" id="PF00850">
    <property type="entry name" value="Hist_deacetyl"/>
    <property type="match status" value="1"/>
</dbReference>
<dbReference type="PRINTS" id="PR01270">
    <property type="entry name" value="HDASUPER"/>
</dbReference>
<dbReference type="Gene3D" id="3.40.800.20">
    <property type="entry name" value="Histone deacetylase domain"/>
    <property type="match status" value="1"/>
</dbReference>
<dbReference type="PANTHER" id="PTHR10625">
    <property type="entry name" value="HISTONE DEACETYLASE HDAC1-RELATED"/>
    <property type="match status" value="1"/>
</dbReference>
<dbReference type="PANTHER" id="PTHR10625:SF10">
    <property type="entry name" value="HISTONE DEACETYLASE HDAC1"/>
    <property type="match status" value="1"/>
</dbReference>
<dbReference type="InterPro" id="IPR000286">
    <property type="entry name" value="HDACs"/>
</dbReference>
<dbReference type="CDD" id="cd09992">
    <property type="entry name" value="HDAC_classII"/>
    <property type="match status" value="1"/>
</dbReference>
<name>A0A0F9FKA7_9ZZZZ</name>